<reference evidence="4" key="1">
    <citation type="submission" date="2013-03" db="EMBL/GenBank/DDBJ databases">
        <title>The Genome Sequence of Anopheles epiroticus epiroticus2.</title>
        <authorList>
            <consortium name="The Broad Institute Genomics Platform"/>
            <person name="Neafsey D.E."/>
            <person name="Howell P."/>
            <person name="Walker B."/>
            <person name="Young S.K."/>
            <person name="Zeng Q."/>
            <person name="Gargeya S."/>
            <person name="Fitzgerald M."/>
            <person name="Haas B."/>
            <person name="Abouelleil A."/>
            <person name="Allen A.W."/>
            <person name="Alvarado L."/>
            <person name="Arachchi H.M."/>
            <person name="Berlin A.M."/>
            <person name="Chapman S.B."/>
            <person name="Gainer-Dewar J."/>
            <person name="Goldberg J."/>
            <person name="Griggs A."/>
            <person name="Gujja S."/>
            <person name="Hansen M."/>
            <person name="Howarth C."/>
            <person name="Imamovic A."/>
            <person name="Ireland A."/>
            <person name="Larimer J."/>
            <person name="McCowan C."/>
            <person name="Murphy C."/>
            <person name="Pearson M."/>
            <person name="Poon T.W."/>
            <person name="Priest M."/>
            <person name="Roberts A."/>
            <person name="Saif S."/>
            <person name="Shea T."/>
            <person name="Sisk P."/>
            <person name="Sykes S."/>
            <person name="Wortman J."/>
            <person name="Nusbaum C."/>
            <person name="Birren B."/>
        </authorList>
    </citation>
    <scope>NUCLEOTIDE SEQUENCE [LARGE SCALE GENOMIC DNA]</scope>
    <source>
        <strain evidence="4">Epiroticus2</strain>
    </source>
</reference>
<keyword evidence="4" id="KW-1185">Reference proteome</keyword>
<dbReference type="GO" id="GO:0006398">
    <property type="term" value="P:mRNA 3'-end processing by stem-loop binding and cleavage"/>
    <property type="evidence" value="ECO:0007669"/>
    <property type="project" value="TreeGrafter"/>
</dbReference>
<evidence type="ECO:0000313" key="4">
    <source>
        <dbReference type="Proteomes" id="UP000075885"/>
    </source>
</evidence>
<dbReference type="AlphaFoldDB" id="A0A182P1Y3"/>
<dbReference type="CDD" id="cd01739">
    <property type="entry name" value="LSm11_M"/>
    <property type="match status" value="1"/>
</dbReference>
<evidence type="ECO:0000313" key="3">
    <source>
        <dbReference type="EnsemblMetazoa" id="AEPI000917-PA"/>
    </source>
</evidence>
<dbReference type="PANTHER" id="PTHR21415:SF1">
    <property type="entry name" value="U7 SNRNA-ASSOCIATED SM-LIKE PROTEIN LSM11"/>
    <property type="match status" value="1"/>
</dbReference>
<proteinExistence type="predicted"/>
<evidence type="ECO:0000259" key="2">
    <source>
        <dbReference type="SMART" id="SM00651"/>
    </source>
</evidence>
<dbReference type="STRING" id="199890.A0A182P1Y3"/>
<evidence type="ECO:0000256" key="1">
    <source>
        <dbReference type="SAM" id="MobiDB-lite"/>
    </source>
</evidence>
<feature type="region of interest" description="Disordered" evidence="1">
    <location>
        <begin position="1"/>
        <end position="23"/>
    </location>
</feature>
<feature type="domain" description="Sm" evidence="2">
    <location>
        <begin position="133"/>
        <end position="246"/>
    </location>
</feature>
<reference evidence="3" key="2">
    <citation type="submission" date="2020-05" db="UniProtKB">
        <authorList>
            <consortium name="EnsemblMetazoa"/>
        </authorList>
    </citation>
    <scope>IDENTIFICATION</scope>
    <source>
        <strain evidence="3">Epiroticus2</strain>
    </source>
</reference>
<dbReference type="GO" id="GO:0071209">
    <property type="term" value="F:U7 snRNA binding"/>
    <property type="evidence" value="ECO:0007669"/>
    <property type="project" value="InterPro"/>
</dbReference>
<dbReference type="EnsemblMetazoa" id="AEPI000917-RA">
    <property type="protein sequence ID" value="AEPI000917-PA"/>
    <property type="gene ID" value="AEPI000917"/>
</dbReference>
<organism evidence="3 4">
    <name type="scientific">Anopheles epiroticus</name>
    <dbReference type="NCBI Taxonomy" id="199890"/>
    <lineage>
        <taxon>Eukaryota</taxon>
        <taxon>Metazoa</taxon>
        <taxon>Ecdysozoa</taxon>
        <taxon>Arthropoda</taxon>
        <taxon>Hexapoda</taxon>
        <taxon>Insecta</taxon>
        <taxon>Pterygota</taxon>
        <taxon>Neoptera</taxon>
        <taxon>Endopterygota</taxon>
        <taxon>Diptera</taxon>
        <taxon>Nematocera</taxon>
        <taxon>Culicoidea</taxon>
        <taxon>Culicidae</taxon>
        <taxon>Anophelinae</taxon>
        <taxon>Anopheles</taxon>
    </lineage>
</organism>
<dbReference type="InterPro" id="IPR034109">
    <property type="entry name" value="Lsm11_M"/>
</dbReference>
<dbReference type="Proteomes" id="UP000075885">
    <property type="component" value="Unassembled WGS sequence"/>
</dbReference>
<dbReference type="VEuPathDB" id="VectorBase:AEPI000917"/>
<dbReference type="GO" id="GO:0005683">
    <property type="term" value="C:U7 snRNP"/>
    <property type="evidence" value="ECO:0007669"/>
    <property type="project" value="TreeGrafter"/>
</dbReference>
<dbReference type="Pfam" id="PF01423">
    <property type="entry name" value="LSM"/>
    <property type="match status" value="1"/>
</dbReference>
<dbReference type="InterPro" id="IPR001163">
    <property type="entry name" value="Sm_dom_euk/arc"/>
</dbReference>
<dbReference type="PANTHER" id="PTHR21415">
    <property type="entry name" value="U7 SNRNA-ASSOCIATED SM-LIKE PROTEIN LSM11"/>
    <property type="match status" value="1"/>
</dbReference>
<protein>
    <recommendedName>
        <fullName evidence="2">Sm domain-containing protein</fullName>
    </recommendedName>
</protein>
<dbReference type="InterPro" id="IPR039267">
    <property type="entry name" value="Lsm11"/>
</dbReference>
<dbReference type="InterPro" id="IPR010920">
    <property type="entry name" value="LSM_dom_sf"/>
</dbReference>
<sequence>MSESDGDSSTTESDSSSELDVGNTRFNPLKALYSTKLKVPVPKARLHDNVSTLESKQNTLGGFTERFNETRLKELRAAMGSKKVKMPANGEMPQRRFLPEQGPVLRVRAAKHTRNLFIRHEKGFEGPLAQLKAWMNAKQRVRVYIRKQKGVRGHVSGVLEIFDKHWNLALSDVSETWTRRKYRYSENTLHPDSIVASMDCSARLRRLGIVLPEMKVRPADGKKNVIIARKVPQLFVKGDMVVLVTLEPTEPQASTSKGKK</sequence>
<name>A0A182P1Y3_9DIPT</name>
<dbReference type="SUPFAM" id="SSF50182">
    <property type="entry name" value="Sm-like ribonucleoproteins"/>
    <property type="match status" value="1"/>
</dbReference>
<dbReference type="SMART" id="SM00651">
    <property type="entry name" value="Sm"/>
    <property type="match status" value="1"/>
</dbReference>
<accession>A0A182P1Y3</accession>
<feature type="compositionally biased region" description="Low complexity" evidence="1">
    <location>
        <begin position="7"/>
        <end position="18"/>
    </location>
</feature>
<dbReference type="Gene3D" id="2.30.30.100">
    <property type="match status" value="1"/>
</dbReference>